<organism evidence="2 3">
    <name type="scientific">Sulfuritortus calidifontis</name>
    <dbReference type="NCBI Taxonomy" id="1914471"/>
    <lineage>
        <taxon>Bacteria</taxon>
        <taxon>Pseudomonadati</taxon>
        <taxon>Pseudomonadota</taxon>
        <taxon>Betaproteobacteria</taxon>
        <taxon>Nitrosomonadales</taxon>
        <taxon>Thiobacillaceae</taxon>
        <taxon>Sulfuritortus</taxon>
    </lineage>
</organism>
<dbReference type="Proteomes" id="UP000295135">
    <property type="component" value="Unassembled WGS sequence"/>
</dbReference>
<accession>A0A4R3JWY5</accession>
<evidence type="ECO:0000259" key="1">
    <source>
        <dbReference type="PROSITE" id="PS50206"/>
    </source>
</evidence>
<evidence type="ECO:0000313" key="3">
    <source>
        <dbReference type="Proteomes" id="UP000295135"/>
    </source>
</evidence>
<dbReference type="SMART" id="SM00450">
    <property type="entry name" value="RHOD"/>
    <property type="match status" value="1"/>
</dbReference>
<dbReference type="Pfam" id="PF00581">
    <property type="entry name" value="Rhodanese"/>
    <property type="match status" value="1"/>
</dbReference>
<dbReference type="InterPro" id="IPR001763">
    <property type="entry name" value="Rhodanese-like_dom"/>
</dbReference>
<dbReference type="InterPro" id="IPR050229">
    <property type="entry name" value="GlpE_sulfurtransferase"/>
</dbReference>
<name>A0A4R3JWY5_9PROT</name>
<proteinExistence type="predicted"/>
<dbReference type="GO" id="GO:0016740">
    <property type="term" value="F:transferase activity"/>
    <property type="evidence" value="ECO:0007669"/>
    <property type="project" value="UniProtKB-KW"/>
</dbReference>
<comment type="caution">
    <text evidence="2">The sequence shown here is derived from an EMBL/GenBank/DDBJ whole genome shotgun (WGS) entry which is preliminary data.</text>
</comment>
<dbReference type="PANTHER" id="PTHR43031">
    <property type="entry name" value="FAD-DEPENDENT OXIDOREDUCTASE"/>
    <property type="match status" value="1"/>
</dbReference>
<evidence type="ECO:0000313" key="2">
    <source>
        <dbReference type="EMBL" id="TCS72720.1"/>
    </source>
</evidence>
<dbReference type="Gene3D" id="3.40.250.10">
    <property type="entry name" value="Rhodanese-like domain"/>
    <property type="match status" value="1"/>
</dbReference>
<dbReference type="EMBL" id="SLZY01000004">
    <property type="protein sequence ID" value="TCS72720.1"/>
    <property type="molecule type" value="Genomic_DNA"/>
</dbReference>
<reference evidence="2 3" key="1">
    <citation type="submission" date="2019-03" db="EMBL/GenBank/DDBJ databases">
        <title>Genomic Encyclopedia of Type Strains, Phase IV (KMG-IV): sequencing the most valuable type-strain genomes for metagenomic binning, comparative biology and taxonomic classification.</title>
        <authorList>
            <person name="Goeker M."/>
        </authorList>
    </citation>
    <scope>NUCLEOTIDE SEQUENCE [LARGE SCALE GENOMIC DNA]</scope>
    <source>
        <strain evidence="2 3">DSM 103923</strain>
    </source>
</reference>
<dbReference type="OrthoDB" id="9811849at2"/>
<dbReference type="InterPro" id="IPR036873">
    <property type="entry name" value="Rhodanese-like_dom_sf"/>
</dbReference>
<feature type="domain" description="Rhodanese" evidence="1">
    <location>
        <begin position="19"/>
        <end position="107"/>
    </location>
</feature>
<keyword evidence="2" id="KW-0808">Transferase</keyword>
<gene>
    <name evidence="2" type="ORF">EDC61_104136</name>
</gene>
<keyword evidence="3" id="KW-1185">Reference proteome</keyword>
<dbReference type="RefSeq" id="WP_126462567.1">
    <property type="nucleotide sequence ID" value="NZ_AP018721.1"/>
</dbReference>
<dbReference type="PROSITE" id="PS50206">
    <property type="entry name" value="RHODANESE_3"/>
    <property type="match status" value="1"/>
</dbReference>
<dbReference type="PANTHER" id="PTHR43031:SF1">
    <property type="entry name" value="PYRIDINE NUCLEOTIDE-DISULPHIDE OXIDOREDUCTASE"/>
    <property type="match status" value="1"/>
</dbReference>
<dbReference type="AlphaFoldDB" id="A0A4R3JWY5"/>
<sequence length="109" mass="11799">MFGGYNFKEVDVDYLASVDLGSIHLLDVRTDAEVSRGVIDGAIHLPLHLLPMREHDIPKDKPVIIYCNSGARSAQACAFMAAKGYTNMHNLSGGIMAWMRAGKPLAALA</sequence>
<protein>
    <submittedName>
        <fullName evidence="2">Rhodanese-related sulfurtransferase</fullName>
    </submittedName>
</protein>
<dbReference type="SUPFAM" id="SSF52821">
    <property type="entry name" value="Rhodanese/Cell cycle control phosphatase"/>
    <property type="match status" value="1"/>
</dbReference>
<dbReference type="CDD" id="cd00158">
    <property type="entry name" value="RHOD"/>
    <property type="match status" value="1"/>
</dbReference>